<dbReference type="EMBL" id="AMGY01000003">
    <property type="protein sequence ID" value="EXJ87168.1"/>
    <property type="molecule type" value="Genomic_DNA"/>
</dbReference>
<evidence type="ECO:0000256" key="2">
    <source>
        <dbReference type="ARBA" id="ARBA00022679"/>
    </source>
</evidence>
<keyword evidence="2" id="KW-0808">Transferase</keyword>
<dbReference type="OrthoDB" id="5376140at2759"/>
<protein>
    <recommendedName>
        <fullName evidence="6">DNA (Cytosine-5-)-methyltransferase</fullName>
    </recommendedName>
</protein>
<sequence length="347" mass="38969">MDDFDDINFRLQRLQIARQELPQVVLLASGNRCFRLSEDNQKMASLDEFLKPLQALNEATQHLGGDFIVALLAPAMLHVSTIDRLSSSILNLLEKRMSVHVRLTPLKEHGLPQDRKILTMIASPYCTELPWNADNIELAAGNTRSTVEDAIGDLGFPNPRVPSHTRSGFVCRSPSQMGDNRVYNHYTGQVLEAGQEPIVVEADTILDGFDECKPWIHSGSWILGLGVWILDFPLTIAASYKVRRDRLTVRELARIQGFPDNFIFYGSMADQYDDIWRAVPPTVTKTVAQLVWQLIEGRGPVKTERLNRRSHPRSHHCPPSSSTPLSTSASTSTRGYKRPRVDSADED</sequence>
<dbReference type="InterPro" id="IPR029063">
    <property type="entry name" value="SAM-dependent_MTases_sf"/>
</dbReference>
<feature type="compositionally biased region" description="Low complexity" evidence="3">
    <location>
        <begin position="317"/>
        <end position="334"/>
    </location>
</feature>
<feature type="region of interest" description="Disordered" evidence="3">
    <location>
        <begin position="303"/>
        <end position="347"/>
    </location>
</feature>
<dbReference type="HOGENOM" id="CLU_799252_0_0_1"/>
<keyword evidence="5" id="KW-1185">Reference proteome</keyword>
<dbReference type="Gene3D" id="3.40.50.150">
    <property type="entry name" value="Vaccinia Virus protein VP39"/>
    <property type="match status" value="1"/>
</dbReference>
<accession>W9Y3S9</accession>
<evidence type="ECO:0000313" key="5">
    <source>
        <dbReference type="Proteomes" id="UP000019478"/>
    </source>
</evidence>
<dbReference type="Proteomes" id="UP000019478">
    <property type="component" value="Unassembled WGS sequence"/>
</dbReference>
<dbReference type="SUPFAM" id="SSF53335">
    <property type="entry name" value="S-adenosyl-L-methionine-dependent methyltransferases"/>
    <property type="match status" value="1"/>
</dbReference>
<evidence type="ECO:0000256" key="3">
    <source>
        <dbReference type="SAM" id="MobiDB-lite"/>
    </source>
</evidence>
<evidence type="ECO:0000313" key="4">
    <source>
        <dbReference type="EMBL" id="EXJ87168.1"/>
    </source>
</evidence>
<evidence type="ECO:0000256" key="1">
    <source>
        <dbReference type="ARBA" id="ARBA00022603"/>
    </source>
</evidence>
<dbReference type="GeneID" id="19168247"/>
<keyword evidence="1" id="KW-0489">Methyltransferase</keyword>
<dbReference type="GO" id="GO:0008168">
    <property type="term" value="F:methyltransferase activity"/>
    <property type="evidence" value="ECO:0007669"/>
    <property type="project" value="UniProtKB-KW"/>
</dbReference>
<dbReference type="InterPro" id="IPR001525">
    <property type="entry name" value="C5_MeTfrase"/>
</dbReference>
<dbReference type="Pfam" id="PF00145">
    <property type="entry name" value="DNA_methylase"/>
    <property type="match status" value="1"/>
</dbReference>
<name>W9Y3S9_9EURO</name>
<organism evidence="4 5">
    <name type="scientific">Capronia epimyces CBS 606.96</name>
    <dbReference type="NCBI Taxonomy" id="1182542"/>
    <lineage>
        <taxon>Eukaryota</taxon>
        <taxon>Fungi</taxon>
        <taxon>Dikarya</taxon>
        <taxon>Ascomycota</taxon>
        <taxon>Pezizomycotina</taxon>
        <taxon>Eurotiomycetes</taxon>
        <taxon>Chaetothyriomycetidae</taxon>
        <taxon>Chaetothyriales</taxon>
        <taxon>Herpotrichiellaceae</taxon>
        <taxon>Capronia</taxon>
    </lineage>
</organism>
<reference evidence="4 5" key="1">
    <citation type="submission" date="2013-03" db="EMBL/GenBank/DDBJ databases">
        <title>The Genome Sequence of Capronia epimyces CBS 606.96.</title>
        <authorList>
            <consortium name="The Broad Institute Genomics Platform"/>
            <person name="Cuomo C."/>
            <person name="de Hoog S."/>
            <person name="Gorbushina A."/>
            <person name="Walker B."/>
            <person name="Young S.K."/>
            <person name="Zeng Q."/>
            <person name="Gargeya S."/>
            <person name="Fitzgerald M."/>
            <person name="Haas B."/>
            <person name="Abouelleil A."/>
            <person name="Allen A.W."/>
            <person name="Alvarado L."/>
            <person name="Arachchi H.M."/>
            <person name="Berlin A.M."/>
            <person name="Chapman S.B."/>
            <person name="Gainer-Dewar J."/>
            <person name="Goldberg J."/>
            <person name="Griggs A."/>
            <person name="Gujja S."/>
            <person name="Hansen M."/>
            <person name="Howarth C."/>
            <person name="Imamovic A."/>
            <person name="Ireland A."/>
            <person name="Larimer J."/>
            <person name="McCowan C."/>
            <person name="Murphy C."/>
            <person name="Pearson M."/>
            <person name="Poon T.W."/>
            <person name="Priest M."/>
            <person name="Roberts A."/>
            <person name="Saif S."/>
            <person name="Shea T."/>
            <person name="Sisk P."/>
            <person name="Sykes S."/>
            <person name="Wortman J."/>
            <person name="Nusbaum C."/>
            <person name="Birren B."/>
        </authorList>
    </citation>
    <scope>NUCLEOTIDE SEQUENCE [LARGE SCALE GENOMIC DNA]</scope>
    <source>
        <strain evidence="4 5">CBS 606.96</strain>
    </source>
</reference>
<dbReference type="RefSeq" id="XP_007732447.1">
    <property type="nucleotide sequence ID" value="XM_007734257.1"/>
</dbReference>
<comment type="caution">
    <text evidence="4">The sequence shown here is derived from an EMBL/GenBank/DDBJ whole genome shotgun (WGS) entry which is preliminary data.</text>
</comment>
<dbReference type="AlphaFoldDB" id="W9Y3S9"/>
<gene>
    <name evidence="4" type="ORF">A1O3_04127</name>
</gene>
<proteinExistence type="predicted"/>
<evidence type="ECO:0008006" key="6">
    <source>
        <dbReference type="Google" id="ProtNLM"/>
    </source>
</evidence>
<dbReference type="Gene3D" id="3.90.120.10">
    <property type="entry name" value="DNA Methylase, subunit A, domain 2"/>
    <property type="match status" value="1"/>
</dbReference>
<dbReference type="GO" id="GO:0032259">
    <property type="term" value="P:methylation"/>
    <property type="evidence" value="ECO:0007669"/>
    <property type="project" value="UniProtKB-KW"/>
</dbReference>